<dbReference type="GeneID" id="55966961"/>
<protein>
    <submittedName>
        <fullName evidence="3">Uncharacterized protein</fullName>
    </submittedName>
</protein>
<dbReference type="OrthoDB" id="10039566at2759"/>
<evidence type="ECO:0000256" key="1">
    <source>
        <dbReference type="SAM" id="MobiDB-lite"/>
    </source>
</evidence>
<dbReference type="AlphaFoldDB" id="A0A9P5D463"/>
<proteinExistence type="predicted"/>
<keyword evidence="2" id="KW-0812">Transmembrane</keyword>
<organism evidence="3 4">
    <name type="scientific">Geosmithia morbida</name>
    <dbReference type="NCBI Taxonomy" id="1094350"/>
    <lineage>
        <taxon>Eukaryota</taxon>
        <taxon>Fungi</taxon>
        <taxon>Dikarya</taxon>
        <taxon>Ascomycota</taxon>
        <taxon>Pezizomycotina</taxon>
        <taxon>Sordariomycetes</taxon>
        <taxon>Hypocreomycetidae</taxon>
        <taxon>Hypocreales</taxon>
        <taxon>Bionectriaceae</taxon>
        <taxon>Geosmithia</taxon>
    </lineage>
</organism>
<dbReference type="GO" id="GO:0000329">
    <property type="term" value="C:fungal-type vacuole membrane"/>
    <property type="evidence" value="ECO:0007669"/>
    <property type="project" value="InterPro"/>
</dbReference>
<comment type="caution">
    <text evidence="3">The sequence shown here is derived from an EMBL/GenBank/DDBJ whole genome shotgun (WGS) entry which is preliminary data.</text>
</comment>
<reference evidence="3" key="1">
    <citation type="submission" date="2020-03" db="EMBL/GenBank/DDBJ databases">
        <title>Site-based positive gene gene selection in Geosmithia morbida across the United States reveals a broad range of putative effectors and factors for local host and environmental adapation.</title>
        <authorList>
            <person name="Onufrak A."/>
            <person name="Murdoch R.W."/>
            <person name="Gazis R."/>
            <person name="Huff M."/>
            <person name="Staton M."/>
            <person name="Klingeman W."/>
            <person name="Hadziabdic D."/>
        </authorList>
    </citation>
    <scope>NUCLEOTIDE SEQUENCE</scope>
    <source>
        <strain evidence="3">1262</strain>
    </source>
</reference>
<keyword evidence="4" id="KW-1185">Reference proteome</keyword>
<dbReference type="InterPro" id="IPR046368">
    <property type="entry name" value="Tag1"/>
</dbReference>
<gene>
    <name evidence="3" type="ORF">GMORB2_0731</name>
</gene>
<evidence type="ECO:0000256" key="2">
    <source>
        <dbReference type="SAM" id="Phobius"/>
    </source>
</evidence>
<feature type="compositionally biased region" description="Low complexity" evidence="1">
    <location>
        <begin position="1"/>
        <end position="21"/>
    </location>
</feature>
<sequence length="457" mass="49451">MASETSPATATAPDVAKAAGSATGGGDNADAATDTAAQDTASSVDDQVLEKPAPTPTKKQKLKNHCAKFWWVHVLVVLVLLIILLPILFTVIIPAIVQDVVNDQKLPVYDGRLRALSSKSINITLDTMLNTPLEVDVGPMQMTLASNEEEKAPAFLSLAFPKSRVLHKTNLTVPPQRIDILDEDALVGWFTRLFDQDSIEVRVGSPRSKVHLNGLDYHPKLSQVAHLRGLNYLSGFAIQEMHFTIPSEGGYNIRGKLDLPNPGSLALYLGNVTMNLMAGDVQLGLIHVDELTMERGTNHPAFYGNIFFDRLLPNIAEVLSGQGQYLKNGELGLHVSGNTTVINGERVSFVERVLNAKRIPLGIPVTTFVGELLKAMTGSDGGTADLVDVLGGAFGNRTLIDDIMDHWKGSSSASKFSSSSSSGRSKRSNPVTRRPIGRMSLVKNMLKLGLRTRTKSR</sequence>
<dbReference type="InterPro" id="IPR022185">
    <property type="entry name" value="DUF3712"/>
</dbReference>
<feature type="transmembrane region" description="Helical" evidence="2">
    <location>
        <begin position="69"/>
        <end position="97"/>
    </location>
</feature>
<accession>A0A9P5D463</accession>
<dbReference type="PANTHER" id="PTHR35895">
    <property type="entry name" value="CHROMOSOME 16, WHOLE GENOME SHOTGUN SEQUENCE"/>
    <property type="match status" value="1"/>
</dbReference>
<name>A0A9P5D463_9HYPO</name>
<feature type="compositionally biased region" description="Low complexity" evidence="1">
    <location>
        <begin position="410"/>
        <end position="423"/>
    </location>
</feature>
<feature type="region of interest" description="Disordered" evidence="1">
    <location>
        <begin position="1"/>
        <end position="59"/>
    </location>
</feature>
<evidence type="ECO:0000313" key="4">
    <source>
        <dbReference type="Proteomes" id="UP000749293"/>
    </source>
</evidence>
<dbReference type="Pfam" id="PF12505">
    <property type="entry name" value="DUF3712"/>
    <property type="match status" value="1"/>
</dbReference>
<keyword evidence="2" id="KW-1133">Transmembrane helix</keyword>
<evidence type="ECO:0000313" key="3">
    <source>
        <dbReference type="EMBL" id="KAF4126993.1"/>
    </source>
</evidence>
<keyword evidence="2" id="KW-0472">Membrane</keyword>
<feature type="region of interest" description="Disordered" evidence="1">
    <location>
        <begin position="410"/>
        <end position="436"/>
    </location>
</feature>
<dbReference type="PANTHER" id="PTHR35895:SF2">
    <property type="match status" value="1"/>
</dbReference>
<dbReference type="EMBL" id="JAANYQ010000001">
    <property type="protein sequence ID" value="KAF4126993.1"/>
    <property type="molecule type" value="Genomic_DNA"/>
</dbReference>
<dbReference type="Proteomes" id="UP000749293">
    <property type="component" value="Unassembled WGS sequence"/>
</dbReference>
<dbReference type="RefSeq" id="XP_035325645.1">
    <property type="nucleotide sequence ID" value="XM_035462715.1"/>
</dbReference>
<feature type="compositionally biased region" description="Low complexity" evidence="1">
    <location>
        <begin position="28"/>
        <end position="43"/>
    </location>
</feature>